<comment type="caution">
    <text evidence="2">The sequence shown here is derived from an EMBL/GenBank/DDBJ whole genome shotgun (WGS) entry which is preliminary data.</text>
</comment>
<feature type="domain" description="Rhodanese" evidence="1">
    <location>
        <begin position="18"/>
        <end position="106"/>
    </location>
</feature>
<reference evidence="2 3" key="1">
    <citation type="submission" date="2024-09" db="EMBL/GenBank/DDBJ databases">
        <authorList>
            <person name="Sun Q."/>
            <person name="Mori K."/>
        </authorList>
    </citation>
    <scope>NUCLEOTIDE SEQUENCE [LARGE SCALE GENOMIC DNA]</scope>
    <source>
        <strain evidence="2 3">JCM 12520</strain>
    </source>
</reference>
<evidence type="ECO:0000313" key="3">
    <source>
        <dbReference type="Proteomes" id="UP001589619"/>
    </source>
</evidence>
<organism evidence="2 3">
    <name type="scientific">Paenibacillus hodogayensis</name>
    <dbReference type="NCBI Taxonomy" id="279208"/>
    <lineage>
        <taxon>Bacteria</taxon>
        <taxon>Bacillati</taxon>
        <taxon>Bacillota</taxon>
        <taxon>Bacilli</taxon>
        <taxon>Bacillales</taxon>
        <taxon>Paenibacillaceae</taxon>
        <taxon>Paenibacillus</taxon>
    </lineage>
</organism>
<accession>A0ABV5VY38</accession>
<protein>
    <submittedName>
        <fullName evidence="2">Rhodanese-like domain-containing protein</fullName>
    </submittedName>
</protein>
<dbReference type="PANTHER" id="PTHR43031:SF17">
    <property type="entry name" value="SULFURTRANSFERASE YTWF-RELATED"/>
    <property type="match status" value="1"/>
</dbReference>
<evidence type="ECO:0000313" key="2">
    <source>
        <dbReference type="EMBL" id="MFB9753211.1"/>
    </source>
</evidence>
<sequence>MSLIQTIAPADLKVRLEAGEKPFIVDVREDDEVAGGIIPGAVHIRLGDLPDRFGELPKDRELIVVCRGGNRSLKACEFLADQGYSKQVNLTGGMREWAQQLPEQERPVV</sequence>
<dbReference type="EMBL" id="JBHMAG010000012">
    <property type="protein sequence ID" value="MFB9753211.1"/>
    <property type="molecule type" value="Genomic_DNA"/>
</dbReference>
<dbReference type="RefSeq" id="WP_344902042.1">
    <property type="nucleotide sequence ID" value="NZ_BAAAYO010000001.1"/>
</dbReference>
<dbReference type="Proteomes" id="UP001589619">
    <property type="component" value="Unassembled WGS sequence"/>
</dbReference>
<dbReference type="Gene3D" id="3.40.250.10">
    <property type="entry name" value="Rhodanese-like domain"/>
    <property type="match status" value="1"/>
</dbReference>
<name>A0ABV5VY38_9BACL</name>
<dbReference type="InterPro" id="IPR050229">
    <property type="entry name" value="GlpE_sulfurtransferase"/>
</dbReference>
<proteinExistence type="predicted"/>
<dbReference type="PANTHER" id="PTHR43031">
    <property type="entry name" value="FAD-DEPENDENT OXIDOREDUCTASE"/>
    <property type="match status" value="1"/>
</dbReference>
<dbReference type="InterPro" id="IPR036873">
    <property type="entry name" value="Rhodanese-like_dom_sf"/>
</dbReference>
<dbReference type="Pfam" id="PF00581">
    <property type="entry name" value="Rhodanese"/>
    <property type="match status" value="1"/>
</dbReference>
<dbReference type="InterPro" id="IPR001763">
    <property type="entry name" value="Rhodanese-like_dom"/>
</dbReference>
<dbReference type="SMART" id="SM00450">
    <property type="entry name" value="RHOD"/>
    <property type="match status" value="1"/>
</dbReference>
<gene>
    <name evidence="2" type="ORF">ACFFNY_16715</name>
</gene>
<dbReference type="SUPFAM" id="SSF52821">
    <property type="entry name" value="Rhodanese/Cell cycle control phosphatase"/>
    <property type="match status" value="1"/>
</dbReference>
<dbReference type="CDD" id="cd00158">
    <property type="entry name" value="RHOD"/>
    <property type="match status" value="1"/>
</dbReference>
<dbReference type="PROSITE" id="PS50206">
    <property type="entry name" value="RHODANESE_3"/>
    <property type="match status" value="1"/>
</dbReference>
<evidence type="ECO:0000259" key="1">
    <source>
        <dbReference type="PROSITE" id="PS50206"/>
    </source>
</evidence>
<keyword evidence="3" id="KW-1185">Reference proteome</keyword>